<evidence type="ECO:0000256" key="5">
    <source>
        <dbReference type="ARBA" id="ARBA00023136"/>
    </source>
</evidence>
<organism evidence="6 7">
    <name type="scientific">Aureobasidium vineae</name>
    <dbReference type="NCBI Taxonomy" id="2773715"/>
    <lineage>
        <taxon>Eukaryota</taxon>
        <taxon>Fungi</taxon>
        <taxon>Dikarya</taxon>
        <taxon>Ascomycota</taxon>
        <taxon>Pezizomycotina</taxon>
        <taxon>Dothideomycetes</taxon>
        <taxon>Dothideomycetidae</taxon>
        <taxon>Dothideales</taxon>
        <taxon>Saccotheciaceae</taxon>
        <taxon>Aureobasidium</taxon>
    </lineage>
</organism>
<evidence type="ECO:0000256" key="3">
    <source>
        <dbReference type="ARBA" id="ARBA00022946"/>
    </source>
</evidence>
<keyword evidence="7" id="KW-1185">Reference proteome</keyword>
<comment type="caution">
    <text evidence="6">The sequence shown here is derived from an EMBL/GenBank/DDBJ whole genome shotgun (WGS) entry which is preliminary data.</text>
</comment>
<dbReference type="Pfam" id="PF02046">
    <property type="entry name" value="COX6A"/>
    <property type="match status" value="1"/>
</dbReference>
<dbReference type="SUPFAM" id="SSF81411">
    <property type="entry name" value="Mitochondrial cytochrome c oxidase subunit VIa"/>
    <property type="match status" value="1"/>
</dbReference>
<keyword evidence="2" id="KW-0999">Mitochondrion inner membrane</keyword>
<dbReference type="GO" id="GO:0005743">
    <property type="term" value="C:mitochondrial inner membrane"/>
    <property type="evidence" value="ECO:0007669"/>
    <property type="project" value="UniProtKB-SubCell"/>
</dbReference>
<evidence type="ECO:0000256" key="2">
    <source>
        <dbReference type="ARBA" id="ARBA00022792"/>
    </source>
</evidence>
<dbReference type="Proteomes" id="UP000716446">
    <property type="component" value="Unassembled WGS sequence"/>
</dbReference>
<dbReference type="EMBL" id="CAIJEN010000005">
    <property type="protein sequence ID" value="CAD0086783.1"/>
    <property type="molecule type" value="Genomic_DNA"/>
</dbReference>
<evidence type="ECO:0000313" key="7">
    <source>
        <dbReference type="Proteomes" id="UP000716446"/>
    </source>
</evidence>
<evidence type="ECO:0000256" key="1">
    <source>
        <dbReference type="ARBA" id="ARBA00004273"/>
    </source>
</evidence>
<dbReference type="Gene3D" id="4.10.95.10">
    <property type="entry name" value="Cytochrome c oxidase, subunit VIa"/>
    <property type="match status" value="1"/>
</dbReference>
<evidence type="ECO:0000313" key="6">
    <source>
        <dbReference type="EMBL" id="CAD0086783.1"/>
    </source>
</evidence>
<sequence>MPPKSEQPEYPYQNIRTKNYFWGDGDKVSFTRPTNTRGIANNCSLQTIFWNDKVNYHKKSDE</sequence>
<keyword evidence="4" id="KW-0496">Mitochondrion</keyword>
<gene>
    <name evidence="6" type="ORF">AWRI4619_LOCUS4293</name>
</gene>
<protein>
    <submittedName>
        <fullName evidence="6">Uncharacterized protein</fullName>
    </submittedName>
</protein>
<name>A0A9N8JJI7_9PEZI</name>
<dbReference type="InterPro" id="IPR036418">
    <property type="entry name" value="Cyt_c_oxidase_su6a_sf"/>
</dbReference>
<keyword evidence="3" id="KW-0809">Transit peptide</keyword>
<reference evidence="6" key="1">
    <citation type="submission" date="2020-06" db="EMBL/GenBank/DDBJ databases">
        <authorList>
            <person name="Onetto C."/>
        </authorList>
    </citation>
    <scope>NUCLEOTIDE SEQUENCE</scope>
</reference>
<accession>A0A9N8JJI7</accession>
<comment type="subcellular location">
    <subcellularLocation>
        <location evidence="1">Mitochondrion inner membrane</location>
    </subcellularLocation>
</comment>
<dbReference type="AlphaFoldDB" id="A0A9N8JJI7"/>
<evidence type="ECO:0000256" key="4">
    <source>
        <dbReference type="ARBA" id="ARBA00023128"/>
    </source>
</evidence>
<keyword evidence="5" id="KW-0472">Membrane</keyword>
<dbReference type="InterPro" id="IPR001349">
    <property type="entry name" value="Cyt_c_oxidase_su6a"/>
</dbReference>
<proteinExistence type="predicted"/>